<dbReference type="GO" id="GO:0005509">
    <property type="term" value="F:calcium ion binding"/>
    <property type="evidence" value="ECO:0007669"/>
    <property type="project" value="UniProtKB-UniRule"/>
</dbReference>
<evidence type="ECO:0000256" key="2">
    <source>
        <dbReference type="ARBA" id="ARBA00022692"/>
    </source>
</evidence>
<feature type="domain" description="Cadherin" evidence="9">
    <location>
        <begin position="6"/>
        <end position="63"/>
    </location>
</feature>
<dbReference type="InterPro" id="IPR020894">
    <property type="entry name" value="Cadherin_CS"/>
</dbReference>
<dbReference type="OMA" id="CLCECID"/>
<evidence type="ECO:0000313" key="10">
    <source>
        <dbReference type="Ensembl" id="ENSOMEP00000002857.1"/>
    </source>
</evidence>
<dbReference type="InterPro" id="IPR015919">
    <property type="entry name" value="Cadherin-like_sf"/>
</dbReference>
<evidence type="ECO:0000256" key="1">
    <source>
        <dbReference type="ARBA" id="ARBA00004167"/>
    </source>
</evidence>
<dbReference type="GeneTree" id="ENSGT00940000165118"/>
<dbReference type="GO" id="GO:0007156">
    <property type="term" value="P:homophilic cell adhesion via plasma membrane adhesion molecules"/>
    <property type="evidence" value="ECO:0007669"/>
    <property type="project" value="InterPro"/>
</dbReference>
<feature type="domain" description="Cadherin" evidence="9">
    <location>
        <begin position="170"/>
        <end position="248"/>
    </location>
</feature>
<sequence length="289" mass="32538">MFHDIFELDNITGDIRVKSAVDYEENDVYKLDIEASDKGTPPLTGECRVIIKIKDLNDNPPEIDITSLSNVVSEDSKPGTMISLISVRDKDAGDNGKIIVRIASNVPFELKPSYKENIYSVVSKTFLDREEVSNYEITILASDRGEPSLSASATLRISLKDVNDNIPLFSHDPLFFYLSENNDAGKSIFCVSATDKDIDENSIISYHLVRERNQNHITSFLNINSETGEISALKSFDFESVKTFQFTIVFDCLCECIDRLIICSLSCTIIVSKAIIHLSFFFFNLRICR</sequence>
<dbReference type="PRINTS" id="PR00205">
    <property type="entry name" value="CADHERIN"/>
</dbReference>
<evidence type="ECO:0000256" key="3">
    <source>
        <dbReference type="ARBA" id="ARBA00022737"/>
    </source>
</evidence>
<accession>A0A3B3BCC3</accession>
<dbReference type="Pfam" id="PF00028">
    <property type="entry name" value="Cadherin"/>
    <property type="match status" value="3"/>
</dbReference>
<keyword evidence="11" id="KW-1185">Reference proteome</keyword>
<dbReference type="PANTHER" id="PTHR24028:SF337">
    <property type="entry name" value="PROTOCADHERIN 2 ALPHA A 3 PRECURSOR-RELATED"/>
    <property type="match status" value="1"/>
</dbReference>
<keyword evidence="5" id="KW-1133">Transmembrane helix</keyword>
<dbReference type="PaxDb" id="30732-ENSOMEP00000002857"/>
<proteinExistence type="predicted"/>
<keyword evidence="6" id="KW-0472">Membrane</keyword>
<comment type="subcellular location">
    <subcellularLocation>
        <location evidence="1">Membrane</location>
        <topology evidence="1">Single-pass membrane protein</topology>
    </subcellularLocation>
</comment>
<evidence type="ECO:0000256" key="6">
    <source>
        <dbReference type="ARBA" id="ARBA00023136"/>
    </source>
</evidence>
<reference evidence="10" key="1">
    <citation type="submission" date="2025-08" db="UniProtKB">
        <authorList>
            <consortium name="Ensembl"/>
        </authorList>
    </citation>
    <scope>IDENTIFICATION</scope>
</reference>
<evidence type="ECO:0000259" key="9">
    <source>
        <dbReference type="PROSITE" id="PS50268"/>
    </source>
</evidence>
<dbReference type="CDD" id="cd11304">
    <property type="entry name" value="Cadherin_repeat"/>
    <property type="match status" value="3"/>
</dbReference>
<dbReference type="SUPFAM" id="SSF49313">
    <property type="entry name" value="Cadherin-like"/>
    <property type="match status" value="3"/>
</dbReference>
<dbReference type="GO" id="GO:0009653">
    <property type="term" value="P:anatomical structure morphogenesis"/>
    <property type="evidence" value="ECO:0007669"/>
    <property type="project" value="UniProtKB-ARBA"/>
</dbReference>
<keyword evidence="4 8" id="KW-0106">Calcium</keyword>
<dbReference type="Proteomes" id="UP000261560">
    <property type="component" value="Unplaced"/>
</dbReference>
<evidence type="ECO:0000256" key="8">
    <source>
        <dbReference type="PROSITE-ProRule" id="PRU00043"/>
    </source>
</evidence>
<feature type="domain" description="Cadherin" evidence="9">
    <location>
        <begin position="64"/>
        <end position="169"/>
    </location>
</feature>
<dbReference type="GO" id="GO:0005886">
    <property type="term" value="C:plasma membrane"/>
    <property type="evidence" value="ECO:0007669"/>
    <property type="project" value="InterPro"/>
</dbReference>
<dbReference type="PROSITE" id="PS50268">
    <property type="entry name" value="CADHERIN_2"/>
    <property type="match status" value="3"/>
</dbReference>
<protein>
    <recommendedName>
        <fullName evidence="9">Cadherin domain-containing protein</fullName>
    </recommendedName>
</protein>
<dbReference type="InterPro" id="IPR002126">
    <property type="entry name" value="Cadherin-like_dom"/>
</dbReference>
<dbReference type="InterPro" id="IPR050174">
    <property type="entry name" value="Protocadherin/Cadherin-CA"/>
</dbReference>
<keyword evidence="3" id="KW-0677">Repeat</keyword>
<evidence type="ECO:0000256" key="4">
    <source>
        <dbReference type="ARBA" id="ARBA00022837"/>
    </source>
</evidence>
<dbReference type="Ensembl" id="ENSOMET00000011790.1">
    <property type="protein sequence ID" value="ENSOMEP00000002857.1"/>
    <property type="gene ID" value="ENSOMEG00000003797.1"/>
</dbReference>
<organism evidence="10 11">
    <name type="scientific">Oryzias melastigma</name>
    <name type="common">Marine medaka</name>
    <dbReference type="NCBI Taxonomy" id="30732"/>
    <lineage>
        <taxon>Eukaryota</taxon>
        <taxon>Metazoa</taxon>
        <taxon>Chordata</taxon>
        <taxon>Craniata</taxon>
        <taxon>Vertebrata</taxon>
        <taxon>Euteleostomi</taxon>
        <taxon>Actinopterygii</taxon>
        <taxon>Neopterygii</taxon>
        <taxon>Teleostei</taxon>
        <taxon>Neoteleostei</taxon>
        <taxon>Acanthomorphata</taxon>
        <taxon>Ovalentaria</taxon>
        <taxon>Atherinomorphae</taxon>
        <taxon>Beloniformes</taxon>
        <taxon>Adrianichthyidae</taxon>
        <taxon>Oryziinae</taxon>
        <taxon>Oryzias</taxon>
    </lineage>
</organism>
<reference evidence="10" key="2">
    <citation type="submission" date="2025-09" db="UniProtKB">
        <authorList>
            <consortium name="Ensembl"/>
        </authorList>
    </citation>
    <scope>IDENTIFICATION</scope>
</reference>
<dbReference type="PROSITE" id="PS00232">
    <property type="entry name" value="CADHERIN_1"/>
    <property type="match status" value="1"/>
</dbReference>
<keyword evidence="2" id="KW-0812">Transmembrane</keyword>
<evidence type="ECO:0000256" key="7">
    <source>
        <dbReference type="ARBA" id="ARBA00023180"/>
    </source>
</evidence>
<dbReference type="Gene3D" id="2.60.40.60">
    <property type="entry name" value="Cadherins"/>
    <property type="match status" value="3"/>
</dbReference>
<name>A0A3B3BCC3_ORYME</name>
<dbReference type="AlphaFoldDB" id="A0A3B3BCC3"/>
<keyword evidence="7" id="KW-0325">Glycoprotein</keyword>
<dbReference type="FunFam" id="2.60.40.60:FF:000129">
    <property type="entry name" value="protocadherin alpha-C2 isoform X1"/>
    <property type="match status" value="1"/>
</dbReference>
<evidence type="ECO:0000256" key="5">
    <source>
        <dbReference type="ARBA" id="ARBA00022989"/>
    </source>
</evidence>
<dbReference type="PANTHER" id="PTHR24028">
    <property type="entry name" value="CADHERIN-87A"/>
    <property type="match status" value="1"/>
</dbReference>
<dbReference type="SMART" id="SM00112">
    <property type="entry name" value="CA"/>
    <property type="match status" value="3"/>
</dbReference>
<evidence type="ECO:0000313" key="11">
    <source>
        <dbReference type="Proteomes" id="UP000261560"/>
    </source>
</evidence>
<dbReference type="STRING" id="30732.ENSOMEP00000002857"/>